<dbReference type="Gene3D" id="1.20.1050.10">
    <property type="match status" value="1"/>
</dbReference>
<evidence type="ECO:0008006" key="3">
    <source>
        <dbReference type="Google" id="ProtNLM"/>
    </source>
</evidence>
<dbReference type="InterPro" id="IPR036282">
    <property type="entry name" value="Glutathione-S-Trfase_C_sf"/>
</dbReference>
<reference evidence="1 2" key="1">
    <citation type="submission" date="2017-11" db="EMBL/GenBank/DDBJ databases">
        <title>Draft genome sequence of Rhizobiales bacterium SY3-13.</title>
        <authorList>
            <person name="Sun C."/>
        </authorList>
    </citation>
    <scope>NUCLEOTIDE SEQUENCE [LARGE SCALE GENOMIC DNA]</scope>
    <source>
        <strain evidence="1 2">SY3-13</strain>
    </source>
</reference>
<dbReference type="OrthoDB" id="5516668at2"/>
<dbReference type="Gene3D" id="3.40.30.10">
    <property type="entry name" value="Glutaredoxin"/>
    <property type="match status" value="1"/>
</dbReference>
<comment type="caution">
    <text evidence="1">The sequence shown here is derived from an EMBL/GenBank/DDBJ whole genome shotgun (WGS) entry which is preliminary data.</text>
</comment>
<dbReference type="EMBL" id="PHIG01000032">
    <property type="protein sequence ID" value="PJK29495.1"/>
    <property type="molecule type" value="Genomic_DNA"/>
</dbReference>
<evidence type="ECO:0000313" key="1">
    <source>
        <dbReference type="EMBL" id="PJK29495.1"/>
    </source>
</evidence>
<organism evidence="1 2">
    <name type="scientific">Minwuia thermotolerans</name>
    <dbReference type="NCBI Taxonomy" id="2056226"/>
    <lineage>
        <taxon>Bacteria</taxon>
        <taxon>Pseudomonadati</taxon>
        <taxon>Pseudomonadota</taxon>
        <taxon>Alphaproteobacteria</taxon>
        <taxon>Minwuiales</taxon>
        <taxon>Minwuiaceae</taxon>
        <taxon>Minwuia</taxon>
    </lineage>
</organism>
<gene>
    <name evidence="1" type="ORF">CVT23_10550</name>
</gene>
<dbReference type="AlphaFoldDB" id="A0A2M9G1B0"/>
<proteinExistence type="predicted"/>
<dbReference type="Proteomes" id="UP000229498">
    <property type="component" value="Unassembled WGS sequence"/>
</dbReference>
<sequence length="252" mass="27552">MSRFVSITEARAMSGLRMACLRAVPSPWTEAAKGIFHVKGLDCQYAGQSEDDPENAIAQWAGDSSAPVVAYDDEPLRTGWAGILLLAERLAPDTPLLPADFEGRAVVMGLAHEICGEMGLGWAARNLLVGEGFASEGASGFHPKVGKFLAGKYGYREEEDYRGRVIQILEGLSARIAGRRFLVGDSLTAVDIYWAVFSNLLAPLPEEKLPMHPRFRQMWETAPAEVKAAASGELMAHRDRIYDEYLETPAVL</sequence>
<dbReference type="RefSeq" id="WP_109793519.1">
    <property type="nucleotide sequence ID" value="NZ_PHIG01000032.1"/>
</dbReference>
<keyword evidence="2" id="KW-1185">Reference proteome</keyword>
<evidence type="ECO:0000313" key="2">
    <source>
        <dbReference type="Proteomes" id="UP000229498"/>
    </source>
</evidence>
<name>A0A2M9G1B0_9PROT</name>
<accession>A0A2M9G1B0</accession>
<dbReference type="SUPFAM" id="SSF47616">
    <property type="entry name" value="GST C-terminal domain-like"/>
    <property type="match status" value="1"/>
</dbReference>
<dbReference type="CDD" id="cd00299">
    <property type="entry name" value="GST_C_family"/>
    <property type="match status" value="1"/>
</dbReference>
<protein>
    <recommendedName>
        <fullName evidence="3">Glutathione S-transferase</fullName>
    </recommendedName>
</protein>